<evidence type="ECO:0000313" key="5">
    <source>
        <dbReference type="EMBL" id="QKV53200.1"/>
    </source>
</evidence>
<dbReference type="PANTHER" id="PTHR13966:SF5">
    <property type="entry name" value="ENDONUCLEASE G, MITOCHONDRIAL"/>
    <property type="match status" value="1"/>
</dbReference>
<protein>
    <submittedName>
        <fullName evidence="5">DNA/RNA non-specific endonuclease</fullName>
    </submittedName>
</protein>
<dbReference type="GO" id="GO:0003676">
    <property type="term" value="F:nucleic acid binding"/>
    <property type="evidence" value="ECO:0007669"/>
    <property type="project" value="InterPro"/>
</dbReference>
<dbReference type="InterPro" id="IPR044929">
    <property type="entry name" value="DNA/RNA_non-sp_Endonuclease_sf"/>
</dbReference>
<keyword evidence="5" id="KW-0540">Nuclease</keyword>
<gene>
    <name evidence="5" type="ORF">HUK68_10060</name>
</gene>
<feature type="domain" description="ENPP1-3/EXOG-like endonuclease/phosphodiesterase" evidence="3">
    <location>
        <begin position="118"/>
        <end position="305"/>
    </location>
</feature>
<dbReference type="SMART" id="SM00892">
    <property type="entry name" value="Endonuclease_NS"/>
    <property type="match status" value="1"/>
</dbReference>
<organism evidence="5 6">
    <name type="scientific">Comamonas antarctica</name>
    <dbReference type="NCBI Taxonomy" id="2743470"/>
    <lineage>
        <taxon>Bacteria</taxon>
        <taxon>Pseudomonadati</taxon>
        <taxon>Pseudomonadota</taxon>
        <taxon>Betaproteobacteria</taxon>
        <taxon>Burkholderiales</taxon>
        <taxon>Comamonadaceae</taxon>
        <taxon>Comamonas</taxon>
    </lineage>
</organism>
<sequence length="305" mass="32275">MRRFWFGLTSSAAVGHQVSGCTLGSGLYDTVLAKFTGSVAAPLLASALASLTPLADGLTRYVLHDLLGLPASVAGSAAGSVAGTPSSTATQFSQCRQHFPAGTPPVVPGAADLRELCYSGFAVLHSGSHKAPVFVAERLNRSSVVQAKGLQRTDRFFADARLPRAERAELADYQGSGYSRGHMAPAGNMASAEAMAQSFSLANMVPQNQTHNAGPWSQIEQDTRSYAQRAQGDVYVFTGPVYSGPTRTIGPGKVQVPSHLFKLVYDASTGKSWAHWQANAASTRMSAPISYEELVRRSGIRFLPG</sequence>
<dbReference type="SUPFAM" id="SSF54060">
    <property type="entry name" value="His-Me finger endonucleases"/>
    <property type="match status" value="1"/>
</dbReference>
<evidence type="ECO:0000256" key="1">
    <source>
        <dbReference type="PIRSR" id="PIRSR640255-1"/>
    </source>
</evidence>
<feature type="active site" description="Proton acceptor" evidence="1">
    <location>
        <position position="182"/>
    </location>
</feature>
<keyword evidence="2" id="KW-0479">Metal-binding</keyword>
<dbReference type="InterPro" id="IPR044925">
    <property type="entry name" value="His-Me_finger_sf"/>
</dbReference>
<evidence type="ECO:0000259" key="4">
    <source>
        <dbReference type="SMART" id="SM00892"/>
    </source>
</evidence>
<dbReference type="SMART" id="SM00477">
    <property type="entry name" value="NUC"/>
    <property type="match status" value="1"/>
</dbReference>
<keyword evidence="5" id="KW-0378">Hydrolase</keyword>
<dbReference type="GO" id="GO:0004519">
    <property type="term" value="F:endonuclease activity"/>
    <property type="evidence" value="ECO:0007669"/>
    <property type="project" value="UniProtKB-KW"/>
</dbReference>
<dbReference type="InterPro" id="IPR040255">
    <property type="entry name" value="Non-specific_endonuclease"/>
</dbReference>
<keyword evidence="5" id="KW-0255">Endonuclease</keyword>
<dbReference type="InterPro" id="IPR001604">
    <property type="entry name" value="Endo_G_ENPP1-like_dom"/>
</dbReference>
<evidence type="ECO:0000313" key="6">
    <source>
        <dbReference type="Proteomes" id="UP000509579"/>
    </source>
</evidence>
<feature type="binding site" evidence="2">
    <location>
        <position position="212"/>
    </location>
    <ligand>
        <name>Mg(2+)</name>
        <dbReference type="ChEBI" id="CHEBI:18420"/>
        <note>catalytic</note>
    </ligand>
</feature>
<dbReference type="InterPro" id="IPR020821">
    <property type="entry name" value="ENPP1-3/EXOG-like_nuc-like"/>
</dbReference>
<dbReference type="KEGG" id="aant:HUK68_10060"/>
<proteinExistence type="predicted"/>
<dbReference type="RefSeq" id="WP_175504077.1">
    <property type="nucleotide sequence ID" value="NZ_CAURQT010000004.1"/>
</dbReference>
<reference evidence="5 6" key="1">
    <citation type="submission" date="2020-06" db="EMBL/GenBank/DDBJ databases">
        <title>Acidovorax antarctica sp. nov., isolated from Corinth ice sheet soil, Antarctic Fields Peninsula.</title>
        <authorList>
            <person name="Xu Q."/>
            <person name="Peng F."/>
        </authorList>
    </citation>
    <scope>NUCLEOTIDE SEQUENCE [LARGE SCALE GENOMIC DNA]</scope>
    <source>
        <strain evidence="5 6">16-35-5</strain>
    </source>
</reference>
<accession>A0A6N1X5T1</accession>
<evidence type="ECO:0000256" key="2">
    <source>
        <dbReference type="PIRSR" id="PIRSR640255-2"/>
    </source>
</evidence>
<dbReference type="AlphaFoldDB" id="A0A6N1X5T1"/>
<dbReference type="PANTHER" id="PTHR13966">
    <property type="entry name" value="ENDONUCLEASE RELATED"/>
    <property type="match status" value="1"/>
</dbReference>
<feature type="domain" description="DNA/RNA non-specific endonuclease/pyrophosphatase/phosphodiesterase" evidence="4">
    <location>
        <begin position="117"/>
        <end position="305"/>
    </location>
</feature>
<dbReference type="GO" id="GO:0016787">
    <property type="term" value="F:hydrolase activity"/>
    <property type="evidence" value="ECO:0007669"/>
    <property type="project" value="InterPro"/>
</dbReference>
<dbReference type="Pfam" id="PF01223">
    <property type="entry name" value="Endonuclease_NS"/>
    <property type="match status" value="1"/>
</dbReference>
<dbReference type="GO" id="GO:0046872">
    <property type="term" value="F:metal ion binding"/>
    <property type="evidence" value="ECO:0007669"/>
    <property type="project" value="UniProtKB-KW"/>
</dbReference>
<dbReference type="Proteomes" id="UP000509579">
    <property type="component" value="Chromosome"/>
</dbReference>
<dbReference type="Gene3D" id="3.40.570.10">
    <property type="entry name" value="Extracellular Endonuclease, subunit A"/>
    <property type="match status" value="1"/>
</dbReference>
<keyword evidence="6" id="KW-1185">Reference proteome</keyword>
<dbReference type="EMBL" id="CP054840">
    <property type="protein sequence ID" value="QKV53200.1"/>
    <property type="molecule type" value="Genomic_DNA"/>
</dbReference>
<name>A0A6N1X5T1_9BURK</name>
<evidence type="ECO:0000259" key="3">
    <source>
        <dbReference type="SMART" id="SM00477"/>
    </source>
</evidence>